<dbReference type="PANTHER" id="PTHR10587">
    <property type="entry name" value="GLYCOSYL TRANSFERASE-RELATED"/>
    <property type="match status" value="1"/>
</dbReference>
<dbReference type="InterPro" id="IPR011330">
    <property type="entry name" value="Glyco_hydro/deAcase_b/a-brl"/>
</dbReference>
<evidence type="ECO:0000256" key="2">
    <source>
        <dbReference type="ARBA" id="ARBA00022801"/>
    </source>
</evidence>
<evidence type="ECO:0000256" key="3">
    <source>
        <dbReference type="SAM" id="MobiDB-lite"/>
    </source>
</evidence>
<dbReference type="PROSITE" id="PS51677">
    <property type="entry name" value="NODB"/>
    <property type="match status" value="1"/>
</dbReference>
<keyword evidence="2" id="KW-0378">Hydrolase</keyword>
<dbReference type="InterPro" id="IPR002509">
    <property type="entry name" value="NODB_dom"/>
</dbReference>
<dbReference type="InterPro" id="IPR050248">
    <property type="entry name" value="Polysacc_deacetylase_ArnD"/>
</dbReference>
<sequence length="258" mass="28835">MKKINEYLADKEKTPAEDTQQKPNPDENKKTNTDENKQPNTDENKKPSTSPVQPATVIENGPRTAKRIALTFDDGPNAQFTPQVLDILKEQKAKATFFVLGSSVKNHPDLAKRIVDDGHVIANHSWNHPHLPQIAKKDVAKELDRTRDIVKKVTGKEMNLMRPPYGEVNDEVLSTLGERNLSVIKWDVDTEDWKGKSPEEIVQTVISNAQNGSIILMHDAGGDRTSTVQALRTLISQLRSQGYELVTVNQLLGKPAYK</sequence>
<evidence type="ECO:0000313" key="6">
    <source>
        <dbReference type="Proteomes" id="UP001058650"/>
    </source>
</evidence>
<dbReference type="EMBL" id="CP103866">
    <property type="protein sequence ID" value="UWE05149.1"/>
    <property type="molecule type" value="Genomic_DNA"/>
</dbReference>
<evidence type="ECO:0000256" key="1">
    <source>
        <dbReference type="ARBA" id="ARBA00022723"/>
    </source>
</evidence>
<keyword evidence="6" id="KW-1185">Reference proteome</keyword>
<dbReference type="PANTHER" id="PTHR10587:SF133">
    <property type="entry name" value="CHITIN DEACETYLASE 1-RELATED"/>
    <property type="match status" value="1"/>
</dbReference>
<name>A0ABY5U7K1_LACSH</name>
<dbReference type="Proteomes" id="UP001058650">
    <property type="component" value="Chromosome"/>
</dbReference>
<dbReference type="SUPFAM" id="SSF88713">
    <property type="entry name" value="Glycoside hydrolase/deacetylase"/>
    <property type="match status" value="1"/>
</dbReference>
<reference evidence="5" key="1">
    <citation type="submission" date="2022-08" db="EMBL/GenBank/DDBJ databases">
        <title>The complete genome sequence of the thermophilic bacterium Laceyella sacchari FBKL4.010 reveals the basis for tetramethylpyrazine biosynthesis in Moutai-flavor Daqu.</title>
        <authorList>
            <person name="Li D."/>
            <person name="Huang W."/>
            <person name="Wang C."/>
            <person name="Qiu S."/>
        </authorList>
    </citation>
    <scope>NUCLEOTIDE SEQUENCE</scope>
    <source>
        <strain evidence="5">FBKL4.014</strain>
    </source>
</reference>
<dbReference type="Gene3D" id="3.20.20.370">
    <property type="entry name" value="Glycoside hydrolase/deacetylase"/>
    <property type="match status" value="1"/>
</dbReference>
<accession>A0ABY5U7K1</accession>
<feature type="compositionally biased region" description="Basic and acidic residues" evidence="3">
    <location>
        <begin position="1"/>
        <end position="46"/>
    </location>
</feature>
<feature type="region of interest" description="Disordered" evidence="3">
    <location>
        <begin position="1"/>
        <end position="60"/>
    </location>
</feature>
<proteinExistence type="predicted"/>
<gene>
    <name evidence="5" type="ORF">NYR52_03635</name>
</gene>
<protein>
    <submittedName>
        <fullName evidence="5">Polysaccharide deacetylase family protein</fullName>
    </submittedName>
</protein>
<feature type="domain" description="NodB homology" evidence="4">
    <location>
        <begin position="66"/>
        <end position="246"/>
    </location>
</feature>
<dbReference type="Pfam" id="PF01522">
    <property type="entry name" value="Polysacc_deac_1"/>
    <property type="match status" value="1"/>
</dbReference>
<evidence type="ECO:0000313" key="5">
    <source>
        <dbReference type="EMBL" id="UWE05149.1"/>
    </source>
</evidence>
<keyword evidence="1" id="KW-0479">Metal-binding</keyword>
<evidence type="ECO:0000259" key="4">
    <source>
        <dbReference type="PROSITE" id="PS51677"/>
    </source>
</evidence>
<organism evidence="5 6">
    <name type="scientific">Laceyella sacchari</name>
    <name type="common">Thermoactinomyces thalpophilus</name>
    <dbReference type="NCBI Taxonomy" id="37482"/>
    <lineage>
        <taxon>Bacteria</taxon>
        <taxon>Bacillati</taxon>
        <taxon>Bacillota</taxon>
        <taxon>Bacilli</taxon>
        <taxon>Bacillales</taxon>
        <taxon>Thermoactinomycetaceae</taxon>
        <taxon>Laceyella</taxon>
    </lineage>
</organism>
<dbReference type="CDD" id="cd10917">
    <property type="entry name" value="CE4_NodB_like_6s_7s"/>
    <property type="match status" value="1"/>
</dbReference>